<feature type="domain" description="CobE/GbiG C-terminal" evidence="11">
    <location>
        <begin position="303"/>
        <end position="446"/>
    </location>
</feature>
<dbReference type="PANTHER" id="PTHR45790">
    <property type="entry name" value="SIROHEME SYNTHASE-RELATED"/>
    <property type="match status" value="1"/>
</dbReference>
<dbReference type="InterPro" id="IPR014776">
    <property type="entry name" value="4pyrrole_Mease_sub2"/>
</dbReference>
<dbReference type="InterPro" id="IPR003043">
    <property type="entry name" value="Uropor_MeTrfase_CS"/>
</dbReference>
<dbReference type="InterPro" id="IPR035996">
    <property type="entry name" value="4pyrrol_Methylase_sf"/>
</dbReference>
<keyword evidence="4 8" id="KW-0808">Transferase</keyword>
<evidence type="ECO:0000259" key="10">
    <source>
        <dbReference type="Pfam" id="PF00590"/>
    </source>
</evidence>
<dbReference type="InterPro" id="IPR014777">
    <property type="entry name" value="4pyrrole_Mease_sub1"/>
</dbReference>
<comment type="caution">
    <text evidence="12">The sequence shown here is derived from an EMBL/GenBank/DDBJ whole genome shotgun (WGS) entry which is preliminary data.</text>
</comment>
<dbReference type="GO" id="GO:0032259">
    <property type="term" value="P:methylation"/>
    <property type="evidence" value="ECO:0007669"/>
    <property type="project" value="UniProtKB-KW"/>
</dbReference>
<evidence type="ECO:0000256" key="1">
    <source>
        <dbReference type="ARBA" id="ARBA00005879"/>
    </source>
</evidence>
<dbReference type="Gene3D" id="3.30.420.180">
    <property type="entry name" value="CobE/GbiG C-terminal domain"/>
    <property type="match status" value="1"/>
</dbReference>
<sequence length="473" mass="47936">MGRPMPAAMTRAWLIGAGPGDVELMTLKATRALGEADVVLVDDLVNPDVLQFARADARVVYVGKRGGHPSTPQAEIVAQMLAHLRAGRSVARLKGGDPFVFGRGGEELEALEAEGIRVDVINGITAGIAAPATLGIAVTHREHAQGVVFVTGHGAGSGKPDWAALVATRMTLVIYMGMRRLAEITAALLAAGMHADTPCAAIEAATRPEQRHALAPLGEFADTVARKGLGSPAIVVIGGVASLALARDAAQSNSETRHARLDDAGDADDTAVAEARPIPLPGSATSAAGRTDSAQRAGLTKTLSVGIGCRSHSTAADIEAAVRAALGTHPFARIAGVATIGSKADEAGLLEFCARHALPLQLFTREQIAAIPVTSPSAAAHAHLGVDGVCEPCALLAASHAVASANAANTANVANTANAANPATPASHALLLVPKTVHAGITVAIARASNAPHADAAPQSSATRPAPPNQDPR</sequence>
<reference evidence="12 13" key="1">
    <citation type="submission" date="2021-11" db="EMBL/GenBank/DDBJ databases">
        <authorList>
            <person name="Oh E.-T."/>
            <person name="Kim S.-B."/>
        </authorList>
    </citation>
    <scope>NUCLEOTIDE SEQUENCE [LARGE SCALE GENOMIC DNA]</scope>
    <source>
        <strain evidence="12 13">MMS20-SJTR3</strain>
    </source>
</reference>
<keyword evidence="3 8" id="KW-0489">Methyltransferase</keyword>
<dbReference type="GO" id="GO:0004851">
    <property type="term" value="F:uroporphyrin-III C-methyltransferase activity"/>
    <property type="evidence" value="ECO:0007669"/>
    <property type="project" value="UniProtKB-EC"/>
</dbReference>
<accession>A0ABS8K6P5</accession>
<evidence type="ECO:0000313" key="13">
    <source>
        <dbReference type="Proteomes" id="UP001431019"/>
    </source>
</evidence>
<comment type="similarity">
    <text evidence="1 8">Belongs to the precorrin methyltransferase family.</text>
</comment>
<dbReference type="EC" id="2.1.1.107" evidence="2"/>
<keyword evidence="6" id="KW-0627">Porphyrin biosynthesis</keyword>
<dbReference type="InterPro" id="IPR000878">
    <property type="entry name" value="4pyrrol_Mease"/>
</dbReference>
<feature type="region of interest" description="Disordered" evidence="9">
    <location>
        <begin position="451"/>
        <end position="473"/>
    </location>
</feature>
<dbReference type="Pfam" id="PF00590">
    <property type="entry name" value="TP_methylase"/>
    <property type="match status" value="1"/>
</dbReference>
<dbReference type="NCBIfam" id="NF004790">
    <property type="entry name" value="PRK06136.1"/>
    <property type="match status" value="1"/>
</dbReference>
<evidence type="ECO:0000256" key="3">
    <source>
        <dbReference type="ARBA" id="ARBA00022603"/>
    </source>
</evidence>
<dbReference type="EMBL" id="JAJITD010000032">
    <property type="protein sequence ID" value="MCC8397543.1"/>
    <property type="molecule type" value="Genomic_DNA"/>
</dbReference>
<evidence type="ECO:0000256" key="8">
    <source>
        <dbReference type="RuleBase" id="RU003960"/>
    </source>
</evidence>
<evidence type="ECO:0000256" key="7">
    <source>
        <dbReference type="ARBA" id="ARBA00025705"/>
    </source>
</evidence>
<keyword evidence="5" id="KW-0949">S-adenosyl-L-methionine</keyword>
<dbReference type="PROSITE" id="PS00840">
    <property type="entry name" value="SUMT_2"/>
    <property type="match status" value="1"/>
</dbReference>
<evidence type="ECO:0000256" key="9">
    <source>
        <dbReference type="SAM" id="MobiDB-lite"/>
    </source>
</evidence>
<dbReference type="InterPro" id="IPR036518">
    <property type="entry name" value="CobE/GbiG_C_sf"/>
</dbReference>
<protein>
    <recommendedName>
        <fullName evidence="2">uroporphyrinogen-III C-methyltransferase</fullName>
        <ecNumber evidence="2">2.1.1.107</ecNumber>
    </recommendedName>
</protein>
<dbReference type="Gene3D" id="3.30.950.10">
    <property type="entry name" value="Methyltransferase, Cobalt-precorrin-4 Transmethylase, Domain 2"/>
    <property type="match status" value="1"/>
</dbReference>
<dbReference type="Proteomes" id="UP001431019">
    <property type="component" value="Unassembled WGS sequence"/>
</dbReference>
<evidence type="ECO:0000313" key="12">
    <source>
        <dbReference type="EMBL" id="MCC8397543.1"/>
    </source>
</evidence>
<dbReference type="PROSITE" id="PS00839">
    <property type="entry name" value="SUMT_1"/>
    <property type="match status" value="1"/>
</dbReference>
<dbReference type="InterPro" id="IPR050161">
    <property type="entry name" value="Siro_Cobalamin_biosynth"/>
</dbReference>
<dbReference type="SUPFAM" id="SSF159664">
    <property type="entry name" value="CobE/GbiG C-terminal domain-like"/>
    <property type="match status" value="1"/>
</dbReference>
<gene>
    <name evidence="12" type="primary">cobA</name>
    <name evidence="12" type="ORF">LJ656_33885</name>
</gene>
<evidence type="ECO:0000256" key="6">
    <source>
        <dbReference type="ARBA" id="ARBA00023244"/>
    </source>
</evidence>
<dbReference type="InterPro" id="IPR006366">
    <property type="entry name" value="CobA/CysG_C"/>
</dbReference>
<dbReference type="NCBIfam" id="TIGR01469">
    <property type="entry name" value="cobA_cysG_Cterm"/>
    <property type="match status" value="1"/>
</dbReference>
<keyword evidence="13" id="KW-1185">Reference proteome</keyword>
<organism evidence="12 13">
    <name type="scientific">Paraburkholderia sejongensis</name>
    <dbReference type="NCBI Taxonomy" id="2886946"/>
    <lineage>
        <taxon>Bacteria</taxon>
        <taxon>Pseudomonadati</taxon>
        <taxon>Pseudomonadota</taxon>
        <taxon>Betaproteobacteria</taxon>
        <taxon>Burkholderiales</taxon>
        <taxon>Burkholderiaceae</taxon>
        <taxon>Paraburkholderia</taxon>
    </lineage>
</organism>
<dbReference type="PANTHER" id="PTHR45790:SF3">
    <property type="entry name" value="S-ADENOSYL-L-METHIONINE-DEPENDENT UROPORPHYRINOGEN III METHYLTRANSFERASE, CHLOROPLASTIC"/>
    <property type="match status" value="1"/>
</dbReference>
<name>A0ABS8K6P5_9BURK</name>
<evidence type="ECO:0000256" key="5">
    <source>
        <dbReference type="ARBA" id="ARBA00022691"/>
    </source>
</evidence>
<evidence type="ECO:0000259" key="11">
    <source>
        <dbReference type="Pfam" id="PF01890"/>
    </source>
</evidence>
<dbReference type="CDD" id="cd11642">
    <property type="entry name" value="SUMT"/>
    <property type="match status" value="1"/>
</dbReference>
<evidence type="ECO:0000256" key="4">
    <source>
        <dbReference type="ARBA" id="ARBA00022679"/>
    </source>
</evidence>
<dbReference type="Pfam" id="PF01890">
    <property type="entry name" value="CbiG_C"/>
    <property type="match status" value="1"/>
</dbReference>
<dbReference type="Gene3D" id="3.40.1010.10">
    <property type="entry name" value="Cobalt-precorrin-4 Transmethylase, Domain 1"/>
    <property type="match status" value="1"/>
</dbReference>
<dbReference type="SUPFAM" id="SSF53790">
    <property type="entry name" value="Tetrapyrrole methylase"/>
    <property type="match status" value="1"/>
</dbReference>
<comment type="pathway">
    <text evidence="7">Porphyrin-containing compound metabolism; siroheme biosynthesis; precorrin-2 from uroporphyrinogen III: step 1/1.</text>
</comment>
<evidence type="ECO:0000256" key="2">
    <source>
        <dbReference type="ARBA" id="ARBA00012162"/>
    </source>
</evidence>
<proteinExistence type="inferred from homology"/>
<dbReference type="InterPro" id="IPR002750">
    <property type="entry name" value="CobE/GbiG_C"/>
</dbReference>
<feature type="domain" description="Tetrapyrrole methylase" evidence="10">
    <location>
        <begin position="13"/>
        <end position="220"/>
    </location>
</feature>